<comment type="caution">
    <text evidence="1">The sequence shown here is derived from an EMBL/GenBank/DDBJ whole genome shotgun (WGS) entry which is preliminary data.</text>
</comment>
<keyword evidence="2" id="KW-1185">Reference proteome</keyword>
<dbReference type="Pfam" id="PF13578">
    <property type="entry name" value="Methyltransf_24"/>
    <property type="match status" value="1"/>
</dbReference>
<dbReference type="Proteomes" id="UP000293519">
    <property type="component" value="Unassembled WGS sequence"/>
</dbReference>
<dbReference type="GO" id="GO:0032259">
    <property type="term" value="P:methylation"/>
    <property type="evidence" value="ECO:0007669"/>
    <property type="project" value="UniProtKB-KW"/>
</dbReference>
<dbReference type="AlphaFoldDB" id="A0A4Q7LSY4"/>
<dbReference type="InterPro" id="IPR029063">
    <property type="entry name" value="SAM-dependent_MTases_sf"/>
</dbReference>
<organism evidence="1 2">
    <name type="scientific">Microcella putealis</name>
    <dbReference type="NCBI Taxonomy" id="337005"/>
    <lineage>
        <taxon>Bacteria</taxon>
        <taxon>Bacillati</taxon>
        <taxon>Actinomycetota</taxon>
        <taxon>Actinomycetes</taxon>
        <taxon>Micrococcales</taxon>
        <taxon>Microbacteriaceae</taxon>
        <taxon>Microcella</taxon>
    </lineage>
</organism>
<dbReference type="Gene3D" id="3.40.50.150">
    <property type="entry name" value="Vaccinia Virus protein VP39"/>
    <property type="match status" value="1"/>
</dbReference>
<proteinExistence type="predicted"/>
<dbReference type="SUPFAM" id="SSF53335">
    <property type="entry name" value="S-adenosyl-L-methionine-dependent methyltransferases"/>
    <property type="match status" value="1"/>
</dbReference>
<name>A0A4Q7LSY4_9MICO</name>
<keyword evidence="1" id="KW-0808">Transferase</keyword>
<evidence type="ECO:0000313" key="2">
    <source>
        <dbReference type="Proteomes" id="UP000293519"/>
    </source>
</evidence>
<keyword evidence="1" id="KW-0489">Methyltransferase</keyword>
<protein>
    <submittedName>
        <fullName evidence="1">Methyltransferase family protein</fullName>
    </submittedName>
</protein>
<gene>
    <name evidence="1" type="ORF">EV141_1129</name>
</gene>
<reference evidence="1 2" key="1">
    <citation type="journal article" date="2015" name="Stand. Genomic Sci.">
        <title>Genomic Encyclopedia of Bacterial and Archaeal Type Strains, Phase III: the genomes of soil and plant-associated and newly described type strains.</title>
        <authorList>
            <person name="Whitman W.B."/>
            <person name="Woyke T."/>
            <person name="Klenk H.P."/>
            <person name="Zhou Y."/>
            <person name="Lilburn T.G."/>
            <person name="Beck B.J."/>
            <person name="De Vos P."/>
            <person name="Vandamme P."/>
            <person name="Eisen J.A."/>
            <person name="Garrity G."/>
            <person name="Hugenholtz P."/>
            <person name="Kyrpides N.C."/>
        </authorList>
    </citation>
    <scope>NUCLEOTIDE SEQUENCE [LARGE SCALE GENOMIC DNA]</scope>
    <source>
        <strain evidence="1 2">CV2</strain>
    </source>
</reference>
<dbReference type="RefSeq" id="WP_185740170.1">
    <property type="nucleotide sequence ID" value="NZ_VFPF01000006.1"/>
</dbReference>
<sequence>MNRRVRVRADLQHRVRAIVDRIPIDFGGGSSAAKALILAELVKRGRGACSVDIGVYRGRSLLPLATAHASLGRGRAIGVDPYSSAAAVERDAPELWEQLQQFASTTDFDAIYVSVVSLLKSEGLTAWSEIKRATSHVGLMEIADEGVEVGLVHVDGNHDTEIVLHDVEWALRHTVPGGFIVIDDISWRSVRPAVERVRQNSSLLFARVDQMNDFAVYRTPGGGRGNDHIRIALSALNEMGDSRVSGKLDT</sequence>
<dbReference type="EMBL" id="SGWW01000002">
    <property type="protein sequence ID" value="RZS57417.1"/>
    <property type="molecule type" value="Genomic_DNA"/>
</dbReference>
<evidence type="ECO:0000313" key="1">
    <source>
        <dbReference type="EMBL" id="RZS57417.1"/>
    </source>
</evidence>
<dbReference type="GO" id="GO:0008168">
    <property type="term" value="F:methyltransferase activity"/>
    <property type="evidence" value="ECO:0007669"/>
    <property type="project" value="UniProtKB-KW"/>
</dbReference>
<accession>A0A4Q7LSY4</accession>